<dbReference type="EMBL" id="LHPF02000002">
    <property type="protein sequence ID" value="PSC75507.1"/>
    <property type="molecule type" value="Genomic_DNA"/>
</dbReference>
<reference evidence="2 3" key="1">
    <citation type="journal article" date="2018" name="Plant J.">
        <title>Genome sequences of Chlorella sorokiniana UTEX 1602 and Micractinium conductrix SAG 241.80: implications to maltose excretion by a green alga.</title>
        <authorList>
            <person name="Arriola M.B."/>
            <person name="Velmurugan N."/>
            <person name="Zhang Y."/>
            <person name="Plunkett M.H."/>
            <person name="Hondzo H."/>
            <person name="Barney B.M."/>
        </authorList>
    </citation>
    <scope>NUCLEOTIDE SEQUENCE [LARGE SCALE GENOMIC DNA]</scope>
    <source>
        <strain evidence="2 3">SAG 241.80</strain>
    </source>
</reference>
<feature type="compositionally biased region" description="Gly residues" evidence="1">
    <location>
        <begin position="48"/>
        <end position="57"/>
    </location>
</feature>
<dbReference type="PANTHER" id="PTHR36397:SF1">
    <property type="entry name" value="OS04G0482900 PROTEIN"/>
    <property type="match status" value="1"/>
</dbReference>
<keyword evidence="3" id="KW-1185">Reference proteome</keyword>
<gene>
    <name evidence="2" type="ORF">C2E20_1129</name>
</gene>
<sequence>MLMLYAGGGGWGQLRRAAGTGSAPAQQQQRARCRGQSLPVAAELGSRSGSGGSSGDGGEPRRRAPGRRARKARAPGLFEVQDLSPPPQSLGIHALPPNTHNGDQIELDGAAYVVQSVVLQYRLVRGKYRRDHARLEVRNTGRMLANLFLEELYQREGPPGADGEAGGPAR</sequence>
<dbReference type="OrthoDB" id="4237at2759"/>
<protein>
    <submittedName>
        <fullName evidence="2">Uncharacterized protein</fullName>
    </submittedName>
</protein>
<proteinExistence type="predicted"/>
<evidence type="ECO:0000313" key="2">
    <source>
        <dbReference type="EMBL" id="PSC75507.1"/>
    </source>
</evidence>
<dbReference type="Proteomes" id="UP000239649">
    <property type="component" value="Unassembled WGS sequence"/>
</dbReference>
<name>A0A2P6VN76_9CHLO</name>
<dbReference type="PANTHER" id="PTHR36397">
    <property type="entry name" value="OSJNBA0081L15.1 PROTEIN"/>
    <property type="match status" value="1"/>
</dbReference>
<organism evidence="2 3">
    <name type="scientific">Micractinium conductrix</name>
    <dbReference type="NCBI Taxonomy" id="554055"/>
    <lineage>
        <taxon>Eukaryota</taxon>
        <taxon>Viridiplantae</taxon>
        <taxon>Chlorophyta</taxon>
        <taxon>core chlorophytes</taxon>
        <taxon>Trebouxiophyceae</taxon>
        <taxon>Chlorellales</taxon>
        <taxon>Chlorellaceae</taxon>
        <taxon>Chlorella clade</taxon>
        <taxon>Micractinium</taxon>
    </lineage>
</organism>
<comment type="caution">
    <text evidence="2">The sequence shown here is derived from an EMBL/GenBank/DDBJ whole genome shotgun (WGS) entry which is preliminary data.</text>
</comment>
<feature type="compositionally biased region" description="Basic residues" evidence="1">
    <location>
        <begin position="63"/>
        <end position="73"/>
    </location>
</feature>
<feature type="region of interest" description="Disordered" evidence="1">
    <location>
        <begin position="13"/>
        <end position="97"/>
    </location>
</feature>
<feature type="compositionally biased region" description="Low complexity" evidence="1">
    <location>
        <begin position="23"/>
        <end position="36"/>
    </location>
</feature>
<evidence type="ECO:0000256" key="1">
    <source>
        <dbReference type="SAM" id="MobiDB-lite"/>
    </source>
</evidence>
<accession>A0A2P6VN76</accession>
<evidence type="ECO:0000313" key="3">
    <source>
        <dbReference type="Proteomes" id="UP000239649"/>
    </source>
</evidence>
<dbReference type="AlphaFoldDB" id="A0A2P6VN76"/>